<name>A0ABX9BC82_9BACL</name>
<protein>
    <recommendedName>
        <fullName evidence="4">Methyltransferase</fullName>
    </recommendedName>
</protein>
<dbReference type="SUPFAM" id="SSF53335">
    <property type="entry name" value="S-adenosyl-L-methionine-dependent methyltransferases"/>
    <property type="match status" value="1"/>
</dbReference>
<evidence type="ECO:0008006" key="4">
    <source>
        <dbReference type="Google" id="ProtNLM"/>
    </source>
</evidence>
<keyword evidence="3" id="KW-1185">Reference proteome</keyword>
<evidence type="ECO:0000313" key="3">
    <source>
        <dbReference type="Proteomes" id="UP000248827"/>
    </source>
</evidence>
<dbReference type="Proteomes" id="UP000248827">
    <property type="component" value="Unassembled WGS sequence"/>
</dbReference>
<sequence length="294" mass="33625">MFTKSSLLNFYVFCVNVNKKAAFLKKWIWIVMFISVFLSLVGLYVTNLQIIKSGLYIIIPAAVVYIVLFALMPASVIIIGSKNTEFKYSSGGELSDWYEPTYLYNKNIDWLETVLKNLQTKGLSLQSNVILSPSANKGKYEYEISKKFPNSTVIATDIFVPNGHVTSENNFTYLSGNNNAIDARHYLKSNNIVKVDLIFDIKGALWHSGNDKNLKRILEEYYSILNKGGTIVFDAYDYSYKYNFRMNPKSEGYRENSTLSKIEKMLNKSEWINKHFDIIPAGKGETKVAILRKK</sequence>
<gene>
    <name evidence="2" type="ORF">DET54_12125</name>
</gene>
<evidence type="ECO:0000313" key="2">
    <source>
        <dbReference type="EMBL" id="RAI85670.1"/>
    </source>
</evidence>
<keyword evidence="1" id="KW-0472">Membrane</keyword>
<dbReference type="InterPro" id="IPR029063">
    <property type="entry name" value="SAM-dependent_MTases_sf"/>
</dbReference>
<dbReference type="EMBL" id="QLLI01000021">
    <property type="protein sequence ID" value="RAI85670.1"/>
    <property type="molecule type" value="Genomic_DNA"/>
</dbReference>
<accession>A0ABX9BC82</accession>
<reference evidence="2 3" key="1">
    <citation type="submission" date="2018-06" db="EMBL/GenBank/DDBJ databases">
        <title>Freshwater and sediment microbial communities from various areas in North America, analyzing microbe dynamics in response to fracking.</title>
        <authorList>
            <person name="Lamendella R."/>
        </authorList>
    </citation>
    <scope>NUCLEOTIDE SEQUENCE [LARGE SCALE GENOMIC DNA]</scope>
    <source>
        <strain evidence="2 3">NG-13</strain>
    </source>
</reference>
<dbReference type="Gene3D" id="3.40.50.150">
    <property type="entry name" value="Vaccinia Virus protein VP39"/>
    <property type="match status" value="1"/>
</dbReference>
<keyword evidence="1" id="KW-0812">Transmembrane</keyword>
<feature type="transmembrane region" description="Helical" evidence="1">
    <location>
        <begin position="57"/>
        <end position="79"/>
    </location>
</feature>
<proteinExistence type="predicted"/>
<comment type="caution">
    <text evidence="2">The sequence shown here is derived from an EMBL/GenBank/DDBJ whole genome shotgun (WGS) entry which is preliminary data.</text>
</comment>
<feature type="transmembrane region" description="Helical" evidence="1">
    <location>
        <begin position="27"/>
        <end position="45"/>
    </location>
</feature>
<evidence type="ECO:0000256" key="1">
    <source>
        <dbReference type="SAM" id="Phobius"/>
    </source>
</evidence>
<organism evidence="2 3">
    <name type="scientific">Paenibacillus pabuli</name>
    <dbReference type="NCBI Taxonomy" id="1472"/>
    <lineage>
        <taxon>Bacteria</taxon>
        <taxon>Bacillati</taxon>
        <taxon>Bacillota</taxon>
        <taxon>Bacilli</taxon>
        <taxon>Bacillales</taxon>
        <taxon>Paenibacillaceae</taxon>
        <taxon>Paenibacillus</taxon>
    </lineage>
</organism>
<keyword evidence="1" id="KW-1133">Transmembrane helix</keyword>